<feature type="region of interest" description="Disordered" evidence="1">
    <location>
        <begin position="168"/>
        <end position="216"/>
    </location>
</feature>
<dbReference type="AlphaFoldDB" id="A0A6J3JJ36"/>
<evidence type="ECO:0000313" key="2">
    <source>
        <dbReference type="Proteomes" id="UP000504640"/>
    </source>
</evidence>
<dbReference type="GeneID" id="116565038"/>
<sequence length="252" mass="26561">MVREYDWGRNPRKLYSECAQGPLLPTSKGCWRRRVPRPGWSQRQQLAPSAVGGSVRLAAAGPAQQSCGGSLHLHSARHRGLALGGLSVQAGLARAALGSEGRGRAWSALGTAATSFLPSEAVSNSAARLSAVGCPPLQRALSSAASDGRLACLTSLLSGRKISGKYRPARTIRRAGTGEEQRRESVSGSDTGRIPSLLKGPGDSHCSRERGDRSNPAITSQIYQHLFCLRKSLGPGVTPQQKDLNPDTPPPG</sequence>
<gene>
    <name evidence="3" type="primary">LOC116565038</name>
</gene>
<dbReference type="RefSeq" id="XP_032154473.1">
    <property type="nucleotide sequence ID" value="XM_032298582.1"/>
</dbReference>
<accession>A0A6J3JJ36</accession>
<evidence type="ECO:0000256" key="1">
    <source>
        <dbReference type="SAM" id="MobiDB-lite"/>
    </source>
</evidence>
<evidence type="ECO:0000313" key="3">
    <source>
        <dbReference type="RefSeq" id="XP_032154473.1"/>
    </source>
</evidence>
<reference evidence="3" key="1">
    <citation type="submission" date="2025-08" db="UniProtKB">
        <authorList>
            <consortium name="RefSeq"/>
        </authorList>
    </citation>
    <scope>IDENTIFICATION</scope>
    <source>
        <tissue evidence="3">Blood</tissue>
    </source>
</reference>
<keyword evidence="2" id="KW-1185">Reference proteome</keyword>
<organism evidence="2 3">
    <name type="scientific">Sapajus apella</name>
    <name type="common">Brown-capped capuchin</name>
    <name type="synonym">Cebus apella</name>
    <dbReference type="NCBI Taxonomy" id="9515"/>
    <lineage>
        <taxon>Eukaryota</taxon>
        <taxon>Metazoa</taxon>
        <taxon>Chordata</taxon>
        <taxon>Craniata</taxon>
        <taxon>Vertebrata</taxon>
        <taxon>Euteleostomi</taxon>
        <taxon>Mammalia</taxon>
        <taxon>Eutheria</taxon>
        <taxon>Euarchontoglires</taxon>
        <taxon>Primates</taxon>
        <taxon>Haplorrhini</taxon>
        <taxon>Platyrrhini</taxon>
        <taxon>Cebidae</taxon>
        <taxon>Cebinae</taxon>
        <taxon>Sapajus</taxon>
    </lineage>
</organism>
<dbReference type="Proteomes" id="UP000504640">
    <property type="component" value="Unplaced"/>
</dbReference>
<proteinExistence type="predicted"/>
<feature type="compositionally biased region" description="Basic and acidic residues" evidence="1">
    <location>
        <begin position="176"/>
        <end position="185"/>
    </location>
</feature>
<name>A0A6J3JJ36_SAPAP</name>
<protein>
    <submittedName>
        <fullName evidence="3">Uncharacterized protein LOC116565038</fullName>
    </submittedName>
</protein>